<feature type="domain" description="DUF4031" evidence="1">
    <location>
        <begin position="3"/>
        <end position="77"/>
    </location>
</feature>
<keyword evidence="3" id="KW-1185">Reference proteome</keyword>
<dbReference type="OrthoDB" id="9808993at2"/>
<dbReference type="Pfam" id="PF13223">
    <property type="entry name" value="DUF4031"/>
    <property type="match status" value="1"/>
</dbReference>
<name>A0A0L6CGG3_9MICO</name>
<dbReference type="InterPro" id="IPR025109">
    <property type="entry name" value="DUF4031"/>
</dbReference>
<evidence type="ECO:0000313" key="3">
    <source>
        <dbReference type="Proteomes" id="UP000037397"/>
    </source>
</evidence>
<accession>A0A0L6CGG3</accession>
<dbReference type="EMBL" id="LAIR01000002">
    <property type="protein sequence ID" value="KNX36906.1"/>
    <property type="molecule type" value="Genomic_DNA"/>
</dbReference>
<dbReference type="RefSeq" id="WP_050669211.1">
    <property type="nucleotide sequence ID" value="NZ_LAIR01000002.1"/>
</dbReference>
<protein>
    <recommendedName>
        <fullName evidence="1">DUF4031 domain-containing protein</fullName>
    </recommendedName>
</protein>
<sequence>MTVLIDPPIWPGHGTVWSHLVSDASLTELHTVAARIGLPRRLFDEDHYDVPERLYDEAVAAGAQPVAGRELIRRLLASGLRRDRATRGEQR</sequence>
<comment type="caution">
    <text evidence="2">The sequence shown here is derived from an EMBL/GenBank/DDBJ whole genome shotgun (WGS) entry which is preliminary data.</text>
</comment>
<evidence type="ECO:0000259" key="1">
    <source>
        <dbReference type="Pfam" id="PF13223"/>
    </source>
</evidence>
<gene>
    <name evidence="2" type="ORF">VV01_06680</name>
</gene>
<organism evidence="2 3">
    <name type="scientific">Luteipulveratus halotolerans</name>
    <dbReference type="NCBI Taxonomy" id="1631356"/>
    <lineage>
        <taxon>Bacteria</taxon>
        <taxon>Bacillati</taxon>
        <taxon>Actinomycetota</taxon>
        <taxon>Actinomycetes</taxon>
        <taxon>Micrococcales</taxon>
        <taxon>Dermacoccaceae</taxon>
        <taxon>Luteipulveratus</taxon>
    </lineage>
</organism>
<dbReference type="Proteomes" id="UP000037397">
    <property type="component" value="Unassembled WGS sequence"/>
</dbReference>
<evidence type="ECO:0000313" key="2">
    <source>
        <dbReference type="EMBL" id="KNX36906.1"/>
    </source>
</evidence>
<dbReference type="STRING" id="1631356.VV01_06680"/>
<reference evidence="3" key="1">
    <citation type="submission" date="2015-03" db="EMBL/GenBank/DDBJ databases">
        <title>Luteipulveratus halotolerans sp. nov., a novel actinobacterium (Dermacoccaceae) from Sarawak, Malaysia.</title>
        <authorList>
            <person name="Juboi H."/>
            <person name="Basik A."/>
            <person name="Shamsul S.S."/>
            <person name="Arnold P."/>
            <person name="Schmitt E.K."/>
            <person name="Sanglier J.-J."/>
            <person name="Yeo T."/>
        </authorList>
    </citation>
    <scope>NUCLEOTIDE SEQUENCE [LARGE SCALE GENOMIC DNA]</scope>
    <source>
        <strain evidence="3">C296001</strain>
    </source>
</reference>
<proteinExistence type="predicted"/>
<dbReference type="AlphaFoldDB" id="A0A0L6CGG3"/>